<organism evidence="1 2">
    <name type="scientific">Aspergillus ruber (strain CBS 135680)</name>
    <dbReference type="NCBI Taxonomy" id="1388766"/>
    <lineage>
        <taxon>Eukaryota</taxon>
        <taxon>Fungi</taxon>
        <taxon>Dikarya</taxon>
        <taxon>Ascomycota</taxon>
        <taxon>Pezizomycotina</taxon>
        <taxon>Eurotiomycetes</taxon>
        <taxon>Eurotiomycetidae</taxon>
        <taxon>Eurotiales</taxon>
        <taxon>Aspergillaceae</taxon>
        <taxon>Aspergillus</taxon>
        <taxon>Aspergillus subgen. Aspergillus</taxon>
    </lineage>
</organism>
<dbReference type="EMBL" id="KK088414">
    <property type="protein sequence ID" value="EYE98073.1"/>
    <property type="molecule type" value="Genomic_DNA"/>
</dbReference>
<evidence type="ECO:0008006" key="3">
    <source>
        <dbReference type="Google" id="ProtNLM"/>
    </source>
</evidence>
<proteinExistence type="predicted"/>
<evidence type="ECO:0000313" key="1">
    <source>
        <dbReference type="EMBL" id="EYE98073.1"/>
    </source>
</evidence>
<dbReference type="GeneID" id="63702604"/>
<dbReference type="RefSeq" id="XP_040641761.1">
    <property type="nucleotide sequence ID" value="XM_040787480.1"/>
</dbReference>
<evidence type="ECO:0000313" key="2">
    <source>
        <dbReference type="Proteomes" id="UP000019804"/>
    </source>
</evidence>
<dbReference type="AlphaFoldDB" id="A0A017SM92"/>
<sequence length="96" mass="11127">MSFYTGTMAEALATLHWNSRMDGNDVEFVLAPPDRQQREDIMANNLGEHTMWMFDFGLYRIFQKMRRVGGRMLGHTGVMIRFTLVRERGRGRTAGI</sequence>
<protein>
    <recommendedName>
        <fullName evidence="3">DUF3669 domain-containing protein</fullName>
    </recommendedName>
</protein>
<gene>
    <name evidence="1" type="ORF">EURHEDRAFT_548057</name>
</gene>
<dbReference type="HOGENOM" id="CLU_2365177_0_0_1"/>
<dbReference type="Proteomes" id="UP000019804">
    <property type="component" value="Unassembled WGS sequence"/>
</dbReference>
<keyword evidence="2" id="KW-1185">Reference proteome</keyword>
<accession>A0A017SM92</accession>
<reference evidence="2" key="1">
    <citation type="journal article" date="2014" name="Nat. Commun.">
        <title>Genomic adaptations of the halophilic Dead Sea filamentous fungus Eurotium rubrum.</title>
        <authorList>
            <person name="Kis-Papo T."/>
            <person name="Weig A.R."/>
            <person name="Riley R."/>
            <person name="Persoh D."/>
            <person name="Salamov A."/>
            <person name="Sun H."/>
            <person name="Lipzen A."/>
            <person name="Wasser S.P."/>
            <person name="Rambold G."/>
            <person name="Grigoriev I.V."/>
            <person name="Nevo E."/>
        </authorList>
    </citation>
    <scope>NUCLEOTIDE SEQUENCE [LARGE SCALE GENOMIC DNA]</scope>
    <source>
        <strain evidence="2">CBS 135680</strain>
    </source>
</reference>
<name>A0A017SM92_ASPRC</name>
<dbReference type="OrthoDB" id="2993351at2759"/>
<feature type="non-terminal residue" evidence="1">
    <location>
        <position position="96"/>
    </location>
</feature>